<dbReference type="Gene3D" id="1.10.10.750">
    <property type="entry name" value="Ypt/Rab-GAP domain of gyp1p, domain 1"/>
    <property type="match status" value="1"/>
</dbReference>
<evidence type="ECO:0000259" key="12">
    <source>
        <dbReference type="PROSITE" id="PS50086"/>
    </source>
</evidence>
<feature type="compositionally biased region" description="Gly residues" evidence="11">
    <location>
        <begin position="506"/>
        <end position="520"/>
    </location>
</feature>
<keyword evidence="4" id="KW-0597">Phosphoprotein</keyword>
<dbReference type="GO" id="GO:0031410">
    <property type="term" value="C:cytoplasmic vesicle"/>
    <property type="evidence" value="ECO:0007669"/>
    <property type="project" value="UniProtKB-SubCell"/>
</dbReference>
<protein>
    <recommendedName>
        <fullName evidence="10">USP6 N-terminal-like protein</fullName>
    </recommendedName>
</protein>
<name>A0AAD8AK37_DIPPU</name>
<evidence type="ECO:0000256" key="8">
    <source>
        <dbReference type="ARBA" id="ARBA00059926"/>
    </source>
</evidence>
<dbReference type="FunFam" id="1.10.8.270:FF:000010">
    <property type="entry name" value="Putative USP6 N-terminal-like protein"/>
    <property type="match status" value="1"/>
</dbReference>
<evidence type="ECO:0000256" key="1">
    <source>
        <dbReference type="ARBA" id="ARBA00004541"/>
    </source>
</evidence>
<evidence type="ECO:0000256" key="6">
    <source>
        <dbReference type="ARBA" id="ARBA00023034"/>
    </source>
</evidence>
<dbReference type="PANTHER" id="PTHR47219:SF19">
    <property type="entry name" value="USP6 N-TERMINAL-LIKE PROTEIN ISOFORM X1"/>
    <property type="match status" value="1"/>
</dbReference>
<dbReference type="SUPFAM" id="SSF47923">
    <property type="entry name" value="Ypt/Rab-GAP domain of gyp1p"/>
    <property type="match status" value="2"/>
</dbReference>
<dbReference type="InterPro" id="IPR050302">
    <property type="entry name" value="Rab_GAP_TBC_domain"/>
</dbReference>
<comment type="caution">
    <text evidence="13">The sequence shown here is derived from an EMBL/GenBank/DDBJ whole genome shotgun (WGS) entry which is preliminary data.</text>
</comment>
<organism evidence="13 14">
    <name type="scientific">Diploptera punctata</name>
    <name type="common">Pacific beetle cockroach</name>
    <dbReference type="NCBI Taxonomy" id="6984"/>
    <lineage>
        <taxon>Eukaryota</taxon>
        <taxon>Metazoa</taxon>
        <taxon>Ecdysozoa</taxon>
        <taxon>Arthropoda</taxon>
        <taxon>Hexapoda</taxon>
        <taxon>Insecta</taxon>
        <taxon>Pterygota</taxon>
        <taxon>Neoptera</taxon>
        <taxon>Polyneoptera</taxon>
        <taxon>Dictyoptera</taxon>
        <taxon>Blattodea</taxon>
        <taxon>Blaberoidea</taxon>
        <taxon>Blaberidae</taxon>
        <taxon>Diplopterinae</taxon>
        <taxon>Diploptera</taxon>
    </lineage>
</organism>
<dbReference type="PROSITE" id="PS50086">
    <property type="entry name" value="TBC_RABGAP"/>
    <property type="match status" value="1"/>
</dbReference>
<evidence type="ECO:0000256" key="4">
    <source>
        <dbReference type="ARBA" id="ARBA00022553"/>
    </source>
</evidence>
<evidence type="ECO:0000313" key="13">
    <source>
        <dbReference type="EMBL" id="KAJ9600546.1"/>
    </source>
</evidence>
<dbReference type="FunFam" id="1.10.10.750:FF:000001">
    <property type="entry name" value="TBC1 domain family member 10A"/>
    <property type="match status" value="1"/>
</dbReference>
<keyword evidence="5" id="KW-0007">Acetylation</keyword>
<dbReference type="Gene3D" id="1.10.8.270">
    <property type="entry name" value="putative rabgap domain of human tbc1 domain family member 14 like domains"/>
    <property type="match status" value="1"/>
</dbReference>
<dbReference type="GO" id="GO:0005794">
    <property type="term" value="C:Golgi apparatus"/>
    <property type="evidence" value="ECO:0007669"/>
    <property type="project" value="UniProtKB-SubCell"/>
</dbReference>
<feature type="region of interest" description="Disordered" evidence="11">
    <location>
        <begin position="419"/>
        <end position="438"/>
    </location>
</feature>
<dbReference type="AlphaFoldDB" id="A0AAD8AK37"/>
<comment type="subcellular location">
    <subcellularLocation>
        <location evidence="1">Cytoplasmic vesicle</location>
    </subcellularLocation>
    <subcellularLocation>
        <location evidence="2">Golgi apparatus</location>
    </subcellularLocation>
</comment>
<dbReference type="InterPro" id="IPR000195">
    <property type="entry name" value="Rab-GAP-TBC_dom"/>
</dbReference>
<evidence type="ECO:0000256" key="3">
    <source>
        <dbReference type="ARBA" id="ARBA00022468"/>
    </source>
</evidence>
<dbReference type="GO" id="GO:0031267">
    <property type="term" value="F:small GTPase binding"/>
    <property type="evidence" value="ECO:0007669"/>
    <property type="project" value="TreeGrafter"/>
</dbReference>
<evidence type="ECO:0000313" key="14">
    <source>
        <dbReference type="Proteomes" id="UP001233999"/>
    </source>
</evidence>
<gene>
    <name evidence="13" type="ORF">L9F63_026315</name>
</gene>
<dbReference type="InterPro" id="IPR035969">
    <property type="entry name" value="Rab-GAP_TBC_sf"/>
</dbReference>
<accession>A0AAD8AK37</accession>
<dbReference type="FunFam" id="1.10.472.80:FF:000019">
    <property type="entry name" value="USP6 N-terminal like"/>
    <property type="match status" value="1"/>
</dbReference>
<dbReference type="SMART" id="SM00164">
    <property type="entry name" value="TBC"/>
    <property type="match status" value="1"/>
</dbReference>
<dbReference type="Pfam" id="PF00566">
    <property type="entry name" value="RabGAP-TBC"/>
    <property type="match status" value="1"/>
</dbReference>
<feature type="compositionally biased region" description="Polar residues" evidence="11">
    <location>
        <begin position="488"/>
        <end position="503"/>
    </location>
</feature>
<dbReference type="Proteomes" id="UP001233999">
    <property type="component" value="Unassembled WGS sequence"/>
</dbReference>
<evidence type="ECO:0000256" key="7">
    <source>
        <dbReference type="ARBA" id="ARBA00023329"/>
    </source>
</evidence>
<dbReference type="PANTHER" id="PTHR47219">
    <property type="entry name" value="RAB GTPASE-ACTIVATING PROTEIN 1-LIKE"/>
    <property type="match status" value="1"/>
</dbReference>
<dbReference type="GO" id="GO:0005096">
    <property type="term" value="F:GTPase activator activity"/>
    <property type="evidence" value="ECO:0007669"/>
    <property type="project" value="UniProtKB-KW"/>
</dbReference>
<evidence type="ECO:0000256" key="11">
    <source>
        <dbReference type="SAM" id="MobiDB-lite"/>
    </source>
</evidence>
<reference evidence="13" key="2">
    <citation type="submission" date="2023-05" db="EMBL/GenBank/DDBJ databases">
        <authorList>
            <person name="Fouks B."/>
        </authorList>
    </citation>
    <scope>NUCLEOTIDE SEQUENCE</scope>
    <source>
        <strain evidence="13">Stay&amp;Tobe</strain>
        <tissue evidence="13">Testes</tissue>
    </source>
</reference>
<keyword evidence="7" id="KW-0968">Cytoplasmic vesicle</keyword>
<sequence>MNEEELLRRAAEERALIVSRYSRGREEGAQIDPWEDPAFEIYHATDRYGFIHDKRLPQKADQHEVRLRHIEMERVKKWLKMLKNWESMSTSEKLRRRIYKGIPNSLRGQVWSQLLNLQTVKEEQQGKYEEMRQLAWRWSPDIRQIDLDVNRTYRDHIMFRERYGLKQQALFNVLGAYSVYNLDIGYCQGMSQIAALLLMYLNEEDAFWALSVLVSDKKYNMHGFFIPGFPKLIRYQEHHDKIMNKFLPKLKKHLDQNGVDTGIYTLKWFFQCFLDRVSKSQFPFTLTLRVWDVYLLEGERVLTGMAYNLLKMHRRNLSRLGMDDILQYLQVRLERDFGFDDDTAMTNLERALEELKRSKLDYPGPPPQNELPRRPFGLFTEPTFERKVGRRSSEFSAAERAARESVVLRRDAAASELNNAVTAGSNGHQRDSKISVDGGGLGGSKFSFDPSIDDASSLLDCHHSGSRRSLADTSVTSTADLSVFSTTTRSQALDNSLDTHSNASDGSGGGASSGGSGVGHPGSVQRGPSAHSTPRATPHAPSPDIVRIYVPYTSSSPTPTPSPQNGDVPRSLPRPLPDQNKIRIRVDTQDEQTPICSQGAPDYVFLEAYFLESLNVSVRETDKGSLRKVLKLFTISRNR</sequence>
<dbReference type="Gene3D" id="1.10.472.80">
    <property type="entry name" value="Ypt/Rab-GAP domain of gyp1p, domain 3"/>
    <property type="match status" value="1"/>
</dbReference>
<evidence type="ECO:0000256" key="2">
    <source>
        <dbReference type="ARBA" id="ARBA00004555"/>
    </source>
</evidence>
<keyword evidence="14" id="KW-1185">Reference proteome</keyword>
<proteinExistence type="predicted"/>
<feature type="non-terminal residue" evidence="13">
    <location>
        <position position="1"/>
    </location>
</feature>
<feature type="domain" description="Rab-GAP TBC" evidence="12">
    <location>
        <begin position="101"/>
        <end position="298"/>
    </location>
</feature>
<comment type="subunit">
    <text evidence="9">Interacts with EPS8.</text>
</comment>
<evidence type="ECO:0000256" key="10">
    <source>
        <dbReference type="ARBA" id="ARBA00070172"/>
    </source>
</evidence>
<feature type="region of interest" description="Disordered" evidence="11">
    <location>
        <begin position="488"/>
        <end position="580"/>
    </location>
</feature>
<comment type="function">
    <text evidence="8">Acts as a GTPase-activating protein for RAB5A and RAB43. Involved in receptor trafficking. In complex with EPS8 inhibits internalization of EGFR. Involved in retrograde transport from the endocytic pathway to the Golgi apparatus. Involved in the transport of Shiga toxin from early and recycling endosomes to the trans-Golgi network. Required for structural integrity of the Golgi complex.</text>
</comment>
<reference evidence="13" key="1">
    <citation type="journal article" date="2023" name="IScience">
        <title>Live-bearing cockroach genome reveals convergent evolutionary mechanisms linked to viviparity in insects and beyond.</title>
        <authorList>
            <person name="Fouks B."/>
            <person name="Harrison M.C."/>
            <person name="Mikhailova A.A."/>
            <person name="Marchal E."/>
            <person name="English S."/>
            <person name="Carruthers M."/>
            <person name="Jennings E.C."/>
            <person name="Chiamaka E.L."/>
            <person name="Frigard R.A."/>
            <person name="Pippel M."/>
            <person name="Attardo G.M."/>
            <person name="Benoit J.B."/>
            <person name="Bornberg-Bauer E."/>
            <person name="Tobe S.S."/>
        </authorList>
    </citation>
    <scope>NUCLEOTIDE SEQUENCE</scope>
    <source>
        <strain evidence="13">Stay&amp;Tobe</strain>
    </source>
</reference>
<evidence type="ECO:0000256" key="5">
    <source>
        <dbReference type="ARBA" id="ARBA00022990"/>
    </source>
</evidence>
<evidence type="ECO:0000256" key="9">
    <source>
        <dbReference type="ARBA" id="ARBA00064037"/>
    </source>
</evidence>
<dbReference type="EMBL" id="JASPKZ010000347">
    <property type="protein sequence ID" value="KAJ9600546.1"/>
    <property type="molecule type" value="Genomic_DNA"/>
</dbReference>
<keyword evidence="3" id="KW-0343">GTPase activation</keyword>
<keyword evidence="6" id="KW-0333">Golgi apparatus</keyword>